<dbReference type="EMBL" id="JAQAGZ010000011">
    <property type="protein sequence ID" value="MCZ8514321.1"/>
    <property type="molecule type" value="Genomic_DNA"/>
</dbReference>
<gene>
    <name evidence="2" type="ORF">O9H85_18190</name>
</gene>
<reference evidence="2 3" key="1">
    <citation type="submission" date="2022-12" db="EMBL/GenBank/DDBJ databases">
        <title>Draft genome sequence of Paenibacillus sp. dW9.</title>
        <authorList>
            <person name="Choi E.-W."/>
            <person name="Kim D.-U."/>
        </authorList>
    </citation>
    <scope>NUCLEOTIDE SEQUENCE [LARGE SCALE GENOMIC DNA]</scope>
    <source>
        <strain evidence="3">dW9</strain>
    </source>
</reference>
<proteinExistence type="predicted"/>
<sequence length="182" mass="20905">MKFNRSLKNVIIGMEPTGHYGYNLANWLADKGKDVVMVNPATTKRNKENCDNSPSKSDPKDALVVADVVSRGFYFDYARHATVFQRLQTLMSDREFWVTNSARFQNRIIRWLDIRLPEYFSVFNDWTSKRSLATLKEFPLPQDIESISVPEVITSWRKHMKRAGGSTGMQKAAQLIAQQSKV</sequence>
<organism evidence="2 3">
    <name type="scientific">Paenibacillus gyeongsangnamensis</name>
    <dbReference type="NCBI Taxonomy" id="3388067"/>
    <lineage>
        <taxon>Bacteria</taxon>
        <taxon>Bacillati</taxon>
        <taxon>Bacillota</taxon>
        <taxon>Bacilli</taxon>
        <taxon>Bacillales</taxon>
        <taxon>Paenibacillaceae</taxon>
        <taxon>Paenibacillus</taxon>
    </lineage>
</organism>
<protein>
    <submittedName>
        <fullName evidence="2">Transposase</fullName>
    </submittedName>
</protein>
<comment type="caution">
    <text evidence="2">The sequence shown here is derived from an EMBL/GenBank/DDBJ whole genome shotgun (WGS) entry which is preliminary data.</text>
</comment>
<evidence type="ECO:0000313" key="2">
    <source>
        <dbReference type="EMBL" id="MCZ8514321.1"/>
    </source>
</evidence>
<name>A0ABT4QBT4_9BACL</name>
<dbReference type="InterPro" id="IPR047650">
    <property type="entry name" value="Transpos_IS110"/>
</dbReference>
<accession>A0ABT4QBT4</accession>
<dbReference type="PANTHER" id="PTHR33055:SF3">
    <property type="entry name" value="PUTATIVE TRANSPOSASE FOR IS117-RELATED"/>
    <property type="match status" value="1"/>
</dbReference>
<keyword evidence="3" id="KW-1185">Reference proteome</keyword>
<evidence type="ECO:0000313" key="3">
    <source>
        <dbReference type="Proteomes" id="UP001527882"/>
    </source>
</evidence>
<dbReference type="Proteomes" id="UP001527882">
    <property type="component" value="Unassembled WGS sequence"/>
</dbReference>
<dbReference type="InterPro" id="IPR002525">
    <property type="entry name" value="Transp_IS110-like_N"/>
</dbReference>
<dbReference type="RefSeq" id="WP_269882839.1">
    <property type="nucleotide sequence ID" value="NZ_JAQAGZ010000011.1"/>
</dbReference>
<feature type="domain" description="Transposase IS110-like N-terminal" evidence="1">
    <location>
        <begin position="4"/>
        <end position="114"/>
    </location>
</feature>
<dbReference type="PANTHER" id="PTHR33055">
    <property type="entry name" value="TRANSPOSASE FOR INSERTION SEQUENCE ELEMENT IS1111A"/>
    <property type="match status" value="1"/>
</dbReference>
<evidence type="ECO:0000259" key="1">
    <source>
        <dbReference type="Pfam" id="PF01548"/>
    </source>
</evidence>
<dbReference type="Pfam" id="PF01548">
    <property type="entry name" value="DEDD_Tnp_IS110"/>
    <property type="match status" value="1"/>
</dbReference>